<keyword evidence="1" id="KW-1133">Transmembrane helix</keyword>
<proteinExistence type="predicted"/>
<keyword evidence="1" id="KW-0812">Transmembrane</keyword>
<dbReference type="EMBL" id="UINC01002799">
    <property type="protein sequence ID" value="SVA00414.1"/>
    <property type="molecule type" value="Genomic_DNA"/>
</dbReference>
<gene>
    <name evidence="2" type="ORF">METZ01_LOCUS53268</name>
</gene>
<evidence type="ECO:0000256" key="1">
    <source>
        <dbReference type="SAM" id="Phobius"/>
    </source>
</evidence>
<keyword evidence="1" id="KW-0472">Membrane</keyword>
<accession>A0A381SA91</accession>
<name>A0A381SA91_9ZZZZ</name>
<organism evidence="2">
    <name type="scientific">marine metagenome</name>
    <dbReference type="NCBI Taxonomy" id="408172"/>
    <lineage>
        <taxon>unclassified sequences</taxon>
        <taxon>metagenomes</taxon>
        <taxon>ecological metagenomes</taxon>
    </lineage>
</organism>
<sequence length="229" mass="25316">MSTADEYAVFIAGMAGPSDNVLKIDISTEIITSTHMEIIASDSTGTRQVLRSEDMEDTMKEFDPDGLTCPEPDCVEEVAKKLSITRLILIELDKVKFSGNEKNLLKVSGTLDMSLVNVEIVAGTDIVIMLTENSIETKIRGNFKELITAIKVNTWTLFGSELQEERFSEDEITVSQETFSQKMAPYITDQRFMLTVAIAAGLLIGGAIFFMVSSNDVTHTYPPDFPEIP</sequence>
<reference evidence="2" key="1">
    <citation type="submission" date="2018-05" db="EMBL/GenBank/DDBJ databases">
        <authorList>
            <person name="Lanie J.A."/>
            <person name="Ng W.-L."/>
            <person name="Kazmierczak K.M."/>
            <person name="Andrzejewski T.M."/>
            <person name="Davidsen T.M."/>
            <person name="Wayne K.J."/>
            <person name="Tettelin H."/>
            <person name="Glass J.I."/>
            <person name="Rusch D."/>
            <person name="Podicherti R."/>
            <person name="Tsui H.-C.T."/>
            <person name="Winkler M.E."/>
        </authorList>
    </citation>
    <scope>NUCLEOTIDE SEQUENCE</scope>
</reference>
<protein>
    <submittedName>
        <fullName evidence="2">Uncharacterized protein</fullName>
    </submittedName>
</protein>
<feature type="transmembrane region" description="Helical" evidence="1">
    <location>
        <begin position="192"/>
        <end position="212"/>
    </location>
</feature>
<dbReference type="AlphaFoldDB" id="A0A381SA91"/>
<evidence type="ECO:0000313" key="2">
    <source>
        <dbReference type="EMBL" id="SVA00414.1"/>
    </source>
</evidence>